<evidence type="ECO:0000313" key="3">
    <source>
        <dbReference type="Proteomes" id="UP000198919"/>
    </source>
</evidence>
<dbReference type="STRING" id="351675.SAMN05421680_10936"/>
<dbReference type="Proteomes" id="UP000224607">
    <property type="component" value="Unassembled WGS sequence"/>
</dbReference>
<dbReference type="EMBL" id="FORG01000009">
    <property type="protein sequence ID" value="SFJ42949.1"/>
    <property type="molecule type" value="Genomic_DNA"/>
</dbReference>
<reference evidence="3" key="2">
    <citation type="submission" date="2016-10" db="EMBL/GenBank/DDBJ databases">
        <authorList>
            <person name="Varghese N."/>
            <person name="Submissions S."/>
        </authorList>
    </citation>
    <scope>NUCLEOTIDE SEQUENCE [LARGE SCALE GENOMIC DNA]</scope>
    <source>
        <strain evidence="3">DSM 17908</strain>
    </source>
</reference>
<protein>
    <submittedName>
        <fullName evidence="2">P2 phage tail completion protein R (GpR)</fullName>
    </submittedName>
    <submittedName>
        <fullName evidence="1">Phage tail protein</fullName>
    </submittedName>
</protein>
<organism evidence="2 3">
    <name type="scientific">Xenorhabdus mauleonii</name>
    <dbReference type="NCBI Taxonomy" id="351675"/>
    <lineage>
        <taxon>Bacteria</taxon>
        <taxon>Pseudomonadati</taxon>
        <taxon>Pseudomonadota</taxon>
        <taxon>Gammaproteobacteria</taxon>
        <taxon>Enterobacterales</taxon>
        <taxon>Morganellaceae</taxon>
        <taxon>Xenorhabdus</taxon>
    </lineage>
</organism>
<dbReference type="AlphaFoldDB" id="A0A1I3RBA3"/>
<accession>A0A1I3RBA3</accession>
<proteinExistence type="predicted"/>
<dbReference type="Pfam" id="PF06891">
    <property type="entry name" value="P2_Phage_GpR"/>
    <property type="match status" value="1"/>
</dbReference>
<reference evidence="1 4" key="3">
    <citation type="journal article" date="2017" name="Nat. Microbiol.">
        <title>Natural product diversity associated with the nematode symbionts Photorhabdus and Xenorhabdus.</title>
        <authorList>
            <person name="Tobias N.J."/>
            <person name="Wolff H."/>
            <person name="Djahanschiri B."/>
            <person name="Grundmann F."/>
            <person name="Kronenwerth M."/>
            <person name="Shi Y.M."/>
            <person name="Simonyi S."/>
            <person name="Grun P."/>
            <person name="Shapiro-Ilan D."/>
            <person name="Pidot S.J."/>
            <person name="Stinear T.P."/>
            <person name="Ebersberger I."/>
            <person name="Bode H.B."/>
        </authorList>
    </citation>
    <scope>NUCLEOTIDE SEQUENCE [LARGE SCALE GENOMIC DNA]</scope>
    <source>
        <strain evidence="1 4">DSM 17908</strain>
    </source>
</reference>
<keyword evidence="4" id="KW-1185">Reference proteome</keyword>
<evidence type="ECO:0000313" key="4">
    <source>
        <dbReference type="Proteomes" id="UP000224607"/>
    </source>
</evidence>
<dbReference type="InterPro" id="IPR009678">
    <property type="entry name" value="Phage_tail_completion_R"/>
</dbReference>
<evidence type="ECO:0000313" key="2">
    <source>
        <dbReference type="EMBL" id="SFJ42949.1"/>
    </source>
</evidence>
<dbReference type="EMBL" id="NITY01000008">
    <property type="protein sequence ID" value="PHM39801.1"/>
    <property type="molecule type" value="Genomic_DNA"/>
</dbReference>
<dbReference type="Proteomes" id="UP000198919">
    <property type="component" value="Unassembled WGS sequence"/>
</dbReference>
<reference evidence="2" key="1">
    <citation type="submission" date="2016-10" db="EMBL/GenBank/DDBJ databases">
        <authorList>
            <person name="de Groot N.N."/>
        </authorList>
    </citation>
    <scope>NUCLEOTIDE SEQUENCE [LARGE SCALE GENOMIC DNA]</scope>
    <source>
        <strain evidence="2">DSM 17908</strain>
    </source>
</reference>
<evidence type="ECO:0000313" key="1">
    <source>
        <dbReference type="EMBL" id="PHM39801.1"/>
    </source>
</evidence>
<gene>
    <name evidence="2" type="ORF">SAMN05421680_10936</name>
    <name evidence="1" type="ORF">Xmau_02401</name>
</gene>
<sequence length="174" mass="19936">MDMSKLQQLTIFLRENLPECISKTEFTSEMGKISFIQAQKDLGLGQYQMFIQKYNAMMTWRNFPHKACDPRYIPLLIDAWLMEQNDTPGTSILAQERPTMTVKTSVNEGTANEETAIVMVSLPLSETVIMREDKNGIVPFDGKRWLLATPEIWFAENGILRVMDESGTPIEQIR</sequence>
<name>A0A1I3RBA3_9GAMM</name>